<dbReference type="EMBL" id="CAUM01000157">
    <property type="protein sequence ID" value="CCV09141.1"/>
    <property type="molecule type" value="Genomic_DNA"/>
</dbReference>
<gene>
    <name evidence="1" type="ORF">MESS2_860019</name>
</gene>
<reference evidence="1 2" key="1">
    <citation type="submission" date="2013-02" db="EMBL/GenBank/DDBJ databases">
        <authorList>
            <person name="Genoscope - CEA"/>
        </authorList>
    </citation>
    <scope>NUCLEOTIDE SEQUENCE [LARGE SCALE GENOMIC DNA]</scope>
    <source>
        <strain evidence="1 2">STM 2683</strain>
    </source>
</reference>
<proteinExistence type="predicted"/>
<evidence type="ECO:0000313" key="2">
    <source>
        <dbReference type="Proteomes" id="UP000012062"/>
    </source>
</evidence>
<organism evidence="1 2">
    <name type="scientific">Mesorhizobium metallidurans STM 2683</name>
    <dbReference type="NCBI Taxonomy" id="1297569"/>
    <lineage>
        <taxon>Bacteria</taxon>
        <taxon>Pseudomonadati</taxon>
        <taxon>Pseudomonadota</taxon>
        <taxon>Alphaproteobacteria</taxon>
        <taxon>Hyphomicrobiales</taxon>
        <taxon>Phyllobacteriaceae</taxon>
        <taxon>Mesorhizobium</taxon>
    </lineage>
</organism>
<dbReference type="Proteomes" id="UP000012062">
    <property type="component" value="Unassembled WGS sequence"/>
</dbReference>
<accession>M5FB41</accession>
<evidence type="ECO:0000313" key="1">
    <source>
        <dbReference type="EMBL" id="CCV09141.1"/>
    </source>
</evidence>
<dbReference type="AlphaFoldDB" id="M5FB41"/>
<comment type="caution">
    <text evidence="1">The sequence shown here is derived from an EMBL/GenBank/DDBJ whole genome shotgun (WGS) entry which is preliminary data.</text>
</comment>
<sequence>MLRTLHMAIDSLTRCDGARVDAGEDPMSPIACAGGTACPLTAGTPRPDLRTQRIRAAIGQAGGSASSIDRAARIGT</sequence>
<keyword evidence="2" id="KW-1185">Reference proteome</keyword>
<protein>
    <submittedName>
        <fullName evidence="1">Uncharacterized protein</fullName>
    </submittedName>
</protein>
<name>M5FB41_9HYPH</name>